<name>A0ABN7VYP6_GIGMA</name>
<dbReference type="InterPro" id="IPR050767">
    <property type="entry name" value="Sel1_AlgK"/>
</dbReference>
<organism evidence="2 3">
    <name type="scientific">Gigaspora margarita</name>
    <dbReference type="NCBI Taxonomy" id="4874"/>
    <lineage>
        <taxon>Eukaryota</taxon>
        <taxon>Fungi</taxon>
        <taxon>Fungi incertae sedis</taxon>
        <taxon>Mucoromycota</taxon>
        <taxon>Glomeromycotina</taxon>
        <taxon>Glomeromycetes</taxon>
        <taxon>Diversisporales</taxon>
        <taxon>Gigasporaceae</taxon>
        <taxon>Gigaspora</taxon>
    </lineage>
</organism>
<dbReference type="EMBL" id="CAJVQB010025400">
    <property type="protein sequence ID" value="CAG8806243.1"/>
    <property type="molecule type" value="Genomic_DNA"/>
</dbReference>
<dbReference type="InterPro" id="IPR006597">
    <property type="entry name" value="Sel1-like"/>
</dbReference>
<evidence type="ECO:0000313" key="2">
    <source>
        <dbReference type="EMBL" id="CAG8806243.1"/>
    </source>
</evidence>
<comment type="caution">
    <text evidence="2">The sequence shown here is derived from an EMBL/GenBank/DDBJ whole genome shotgun (WGS) entry which is preliminary data.</text>
</comment>
<comment type="similarity">
    <text evidence="1">Belongs to the sel-1 family.</text>
</comment>
<reference evidence="2 3" key="1">
    <citation type="submission" date="2021-06" db="EMBL/GenBank/DDBJ databases">
        <authorList>
            <person name="Kallberg Y."/>
            <person name="Tangrot J."/>
            <person name="Rosling A."/>
        </authorList>
    </citation>
    <scope>NUCLEOTIDE SEQUENCE [LARGE SCALE GENOMIC DNA]</scope>
    <source>
        <strain evidence="2 3">120-4 pot B 10/14</strain>
    </source>
</reference>
<dbReference type="SMART" id="SM00671">
    <property type="entry name" value="SEL1"/>
    <property type="match status" value="3"/>
</dbReference>
<proteinExistence type="inferred from homology"/>
<gene>
    <name evidence="2" type="ORF">GMARGA_LOCUS24255</name>
</gene>
<dbReference type="InterPro" id="IPR011990">
    <property type="entry name" value="TPR-like_helical_dom_sf"/>
</dbReference>
<sequence>MKDLNENDLLIYYNNLYDEISKELNLISSVIELLNKGLNKNNDQFNTLENSSLLKENQFVELISLGLLYLSGKEVTKNQQKALQLILKSVTKGLCLGKFYIGECYNYGYGIIKDSINSFNWYLKSAEEGNAKAKNAVGYCYNIGESYLYESGLATSKDKNKAIEYYLNLQKRDVL</sequence>
<dbReference type="Gene3D" id="1.25.40.10">
    <property type="entry name" value="Tetratricopeptide repeat domain"/>
    <property type="match status" value="1"/>
</dbReference>
<keyword evidence="3" id="KW-1185">Reference proteome</keyword>
<dbReference type="SUPFAM" id="SSF81901">
    <property type="entry name" value="HCP-like"/>
    <property type="match status" value="1"/>
</dbReference>
<protein>
    <submittedName>
        <fullName evidence="2">13576_t:CDS:1</fullName>
    </submittedName>
</protein>
<dbReference type="Pfam" id="PF08238">
    <property type="entry name" value="Sel1"/>
    <property type="match status" value="3"/>
</dbReference>
<evidence type="ECO:0000256" key="1">
    <source>
        <dbReference type="ARBA" id="ARBA00038101"/>
    </source>
</evidence>
<accession>A0ABN7VYP6</accession>
<evidence type="ECO:0000313" key="3">
    <source>
        <dbReference type="Proteomes" id="UP000789901"/>
    </source>
</evidence>
<dbReference type="Proteomes" id="UP000789901">
    <property type="component" value="Unassembled WGS sequence"/>
</dbReference>
<dbReference type="PANTHER" id="PTHR11102:SF160">
    <property type="entry name" value="ERAD-ASSOCIATED E3 UBIQUITIN-PROTEIN LIGASE COMPONENT HRD3"/>
    <property type="match status" value="1"/>
</dbReference>
<dbReference type="PANTHER" id="PTHR11102">
    <property type="entry name" value="SEL-1-LIKE PROTEIN"/>
    <property type="match status" value="1"/>
</dbReference>